<dbReference type="InterPro" id="IPR040344">
    <property type="entry name" value="At3g17950-like"/>
</dbReference>
<dbReference type="PANTHER" id="PTHR33544:SF3">
    <property type="entry name" value="60S RIBOSOMAL PROTEIN L36"/>
    <property type="match status" value="1"/>
</dbReference>
<protein>
    <submittedName>
        <fullName evidence="1">Uncharacterized protein</fullName>
    </submittedName>
</protein>
<dbReference type="PANTHER" id="PTHR33544">
    <property type="entry name" value="DUF4005 DOMAIN-CONTAINING PROTEIN-RELATED"/>
    <property type="match status" value="1"/>
</dbReference>
<evidence type="ECO:0000313" key="1">
    <source>
        <dbReference type="EMBL" id="KAK6943662.1"/>
    </source>
</evidence>
<organism evidence="1 2">
    <name type="scientific">Dillenia turbinata</name>
    <dbReference type="NCBI Taxonomy" id="194707"/>
    <lineage>
        <taxon>Eukaryota</taxon>
        <taxon>Viridiplantae</taxon>
        <taxon>Streptophyta</taxon>
        <taxon>Embryophyta</taxon>
        <taxon>Tracheophyta</taxon>
        <taxon>Spermatophyta</taxon>
        <taxon>Magnoliopsida</taxon>
        <taxon>eudicotyledons</taxon>
        <taxon>Gunneridae</taxon>
        <taxon>Pentapetalae</taxon>
        <taxon>Dilleniales</taxon>
        <taxon>Dilleniaceae</taxon>
        <taxon>Dillenia</taxon>
    </lineage>
</organism>
<proteinExistence type="predicted"/>
<dbReference type="AlphaFoldDB" id="A0AAN8WD15"/>
<reference evidence="1 2" key="1">
    <citation type="submission" date="2023-12" db="EMBL/GenBank/DDBJ databases">
        <title>A high-quality genome assembly for Dillenia turbinata (Dilleniales).</title>
        <authorList>
            <person name="Chanderbali A."/>
        </authorList>
    </citation>
    <scope>NUCLEOTIDE SEQUENCE [LARGE SCALE GENOMIC DNA]</scope>
    <source>
        <strain evidence="1">LSX21</strain>
        <tissue evidence="1">Leaf</tissue>
    </source>
</reference>
<gene>
    <name evidence="1" type="ORF">RJ641_024764</name>
</gene>
<sequence length="160" mass="17823">MQEEGWPLGLQPLNARVGLMRDGDFPGSASFSTLLTASSASSSFGSFSDLDSEPIGSFYKEKTTTLGSLIGISSILELSRRPERRRAMETLRNKKTHKSRTWFLSLCSKLSMENISINDTTSLLQFLEAERLAANAYKRKLTPTSYSHLFSVLPVSIRRP</sequence>
<evidence type="ECO:0000313" key="2">
    <source>
        <dbReference type="Proteomes" id="UP001370490"/>
    </source>
</evidence>
<accession>A0AAN8WD15</accession>
<dbReference type="Proteomes" id="UP001370490">
    <property type="component" value="Unassembled WGS sequence"/>
</dbReference>
<comment type="caution">
    <text evidence="1">The sequence shown here is derived from an EMBL/GenBank/DDBJ whole genome shotgun (WGS) entry which is preliminary data.</text>
</comment>
<keyword evidence="2" id="KW-1185">Reference proteome</keyword>
<dbReference type="EMBL" id="JBAMMX010000003">
    <property type="protein sequence ID" value="KAK6943662.1"/>
    <property type="molecule type" value="Genomic_DNA"/>
</dbReference>
<name>A0AAN8WD15_9MAGN</name>